<evidence type="ECO:0000256" key="1">
    <source>
        <dbReference type="RuleBase" id="RU000676"/>
    </source>
</evidence>
<protein>
    <recommendedName>
        <fullName evidence="1">Iodothyronine deiodinase</fullName>
    </recommendedName>
</protein>
<organism evidence="2 3">
    <name type="scientific">Nematostella vectensis</name>
    <name type="common">Starlet sea anemone</name>
    <dbReference type="NCBI Taxonomy" id="45351"/>
    <lineage>
        <taxon>Eukaryota</taxon>
        <taxon>Metazoa</taxon>
        <taxon>Cnidaria</taxon>
        <taxon>Anthozoa</taxon>
        <taxon>Hexacorallia</taxon>
        <taxon>Actiniaria</taxon>
        <taxon>Edwardsiidae</taxon>
        <taxon>Nematostella</taxon>
    </lineage>
</organism>
<comment type="similarity">
    <text evidence="1">Belongs to the iodothyronine deiodinase family.</text>
</comment>
<gene>
    <name evidence="2" type="ORF">NEMVEDRAFT_v1g224218</name>
</gene>
<reference evidence="2 3" key="1">
    <citation type="journal article" date="2007" name="Science">
        <title>Sea anemone genome reveals ancestral eumetazoan gene repertoire and genomic organization.</title>
        <authorList>
            <person name="Putnam N.H."/>
            <person name="Srivastava M."/>
            <person name="Hellsten U."/>
            <person name="Dirks B."/>
            <person name="Chapman J."/>
            <person name="Salamov A."/>
            <person name="Terry A."/>
            <person name="Shapiro H."/>
            <person name="Lindquist E."/>
            <person name="Kapitonov V.V."/>
            <person name="Jurka J."/>
            <person name="Genikhovich G."/>
            <person name="Grigoriev I.V."/>
            <person name="Lucas S.M."/>
            <person name="Steele R.E."/>
            <person name="Finnerty J.R."/>
            <person name="Technau U."/>
            <person name="Martindale M.Q."/>
            <person name="Rokhsar D.S."/>
        </authorList>
    </citation>
    <scope>NUCLEOTIDE SEQUENCE [LARGE SCALE GENOMIC DNA]</scope>
    <source>
        <strain evidence="3">CH2 X CH6</strain>
    </source>
</reference>
<dbReference type="GO" id="GO:0004800">
    <property type="term" value="F:thyroxine 5'-deiodinase activity"/>
    <property type="evidence" value="ECO:0000318"/>
    <property type="project" value="GO_Central"/>
</dbReference>
<dbReference type="Proteomes" id="UP000001593">
    <property type="component" value="Unassembled WGS sequence"/>
</dbReference>
<dbReference type="InterPro" id="IPR036249">
    <property type="entry name" value="Thioredoxin-like_sf"/>
</dbReference>
<accession>A7T9M4</accession>
<evidence type="ECO:0000313" key="2">
    <source>
        <dbReference type="EMBL" id="EDO27299.1"/>
    </source>
</evidence>
<dbReference type="PANTHER" id="PTHR11781">
    <property type="entry name" value="IODOTHYRONINE DEIODINASE"/>
    <property type="match status" value="1"/>
</dbReference>
<dbReference type="EMBL" id="DS473486">
    <property type="protein sequence ID" value="EDO27299.1"/>
    <property type="molecule type" value="Genomic_DNA"/>
</dbReference>
<dbReference type="AlphaFoldDB" id="A7T9M4"/>
<feature type="non-terminal residue" evidence="2">
    <location>
        <position position="158"/>
    </location>
</feature>
<dbReference type="Gene3D" id="3.40.30.10">
    <property type="entry name" value="Glutaredoxin"/>
    <property type="match status" value="1"/>
</dbReference>
<proteinExistence type="inferred from homology"/>
<dbReference type="InterPro" id="IPR000643">
    <property type="entry name" value="Iodothyronine_deiodinase"/>
</dbReference>
<sequence>MYWKLLFGKEMLENVWRSILVDMNKKVKLDNKAFNSPLVSLSDEGFCRLLDFAKGDRPLVVNFGSSTCPIFMKKMLEYEKMIVQFKDVADFVIVYIEEAHPSDGWAFDEDHIGVIGIDITLSELLKNAEVRAIMGIDWKMKIIDEIVTGSGAICQKSS</sequence>
<dbReference type="GO" id="GO:0042446">
    <property type="term" value="P:hormone biosynthetic process"/>
    <property type="evidence" value="ECO:0007669"/>
    <property type="project" value="UniProtKB-KW"/>
</dbReference>
<dbReference type="PANTHER" id="PTHR11781:SF24">
    <property type="entry name" value="IODOTHYRONINE DEIODINASE"/>
    <property type="match status" value="1"/>
</dbReference>
<name>A7T9M4_NEMVE</name>
<comment type="function">
    <text evidence="1">Responsible for the deiodination of T4 (3,5,3',5'-tetraiodothyronine).</text>
</comment>
<dbReference type="SUPFAM" id="SSF52833">
    <property type="entry name" value="Thioredoxin-like"/>
    <property type="match status" value="1"/>
</dbReference>
<dbReference type="HOGENOM" id="CLU_1673659_0_0_1"/>
<keyword evidence="1" id="KW-0712">Selenocysteine</keyword>
<dbReference type="GO" id="GO:0042403">
    <property type="term" value="P:thyroid hormone metabolic process"/>
    <property type="evidence" value="ECO:0000318"/>
    <property type="project" value="GO_Central"/>
</dbReference>
<dbReference type="InParanoid" id="A7T9M4"/>
<dbReference type="Pfam" id="PF00837">
    <property type="entry name" value="T4_deiodinase"/>
    <property type="match status" value="1"/>
</dbReference>
<keyword evidence="1" id="KW-0560">Oxidoreductase</keyword>
<keyword evidence="1" id="KW-0893">Thyroid hormones biosynthesis</keyword>
<dbReference type="PhylomeDB" id="A7T9M4"/>
<keyword evidence="3" id="KW-1185">Reference proteome</keyword>
<evidence type="ECO:0000313" key="3">
    <source>
        <dbReference type="Proteomes" id="UP000001593"/>
    </source>
</evidence>